<feature type="transmembrane region" description="Helical" evidence="2">
    <location>
        <begin position="117"/>
        <end position="143"/>
    </location>
</feature>
<dbReference type="RefSeq" id="WP_079570193.1">
    <property type="nucleotide sequence ID" value="NZ_FUZQ01000001.1"/>
</dbReference>
<evidence type="ECO:0000259" key="3">
    <source>
        <dbReference type="Pfam" id="PF13828"/>
    </source>
</evidence>
<dbReference type="InterPro" id="IPR025241">
    <property type="entry name" value="DUF4190"/>
</dbReference>
<evidence type="ECO:0000256" key="1">
    <source>
        <dbReference type="SAM" id="MobiDB-lite"/>
    </source>
</evidence>
<evidence type="ECO:0000256" key="2">
    <source>
        <dbReference type="SAM" id="Phobius"/>
    </source>
</evidence>
<dbReference type="Pfam" id="PF13828">
    <property type="entry name" value="DUF4190"/>
    <property type="match status" value="1"/>
</dbReference>
<accession>A0A1T5IDN0</accession>
<keyword evidence="2" id="KW-1133">Transmembrane helix</keyword>
<protein>
    <recommendedName>
        <fullName evidence="3">DUF4190 domain-containing protein</fullName>
    </recommendedName>
</protein>
<feature type="transmembrane region" description="Helical" evidence="2">
    <location>
        <begin position="82"/>
        <end position="105"/>
    </location>
</feature>
<keyword evidence="2" id="KW-0472">Membrane</keyword>
<evidence type="ECO:0000313" key="4">
    <source>
        <dbReference type="EMBL" id="SKC37294.1"/>
    </source>
</evidence>
<reference evidence="4 5" key="1">
    <citation type="submission" date="2017-02" db="EMBL/GenBank/DDBJ databases">
        <authorList>
            <person name="Peterson S.W."/>
        </authorList>
    </citation>
    <scope>NUCLEOTIDE SEQUENCE [LARGE SCALE GENOMIC DNA]</scope>
    <source>
        <strain evidence="4 5">DSM 21481</strain>
    </source>
</reference>
<keyword evidence="2" id="KW-0812">Transmembrane</keyword>
<dbReference type="STRING" id="526729.SAMN04324258_0383"/>
<dbReference type="EMBL" id="FUZQ01000001">
    <property type="protein sequence ID" value="SKC37294.1"/>
    <property type="molecule type" value="Genomic_DNA"/>
</dbReference>
<gene>
    <name evidence="4" type="ORF">SAMN04324258_0383</name>
</gene>
<dbReference type="AlphaFoldDB" id="A0A1T5IDN0"/>
<organism evidence="4 5">
    <name type="scientific">Krasilnikoviella flava</name>
    <dbReference type="NCBI Taxonomy" id="526729"/>
    <lineage>
        <taxon>Bacteria</taxon>
        <taxon>Bacillati</taxon>
        <taxon>Actinomycetota</taxon>
        <taxon>Actinomycetes</taxon>
        <taxon>Micrococcales</taxon>
        <taxon>Promicromonosporaceae</taxon>
        <taxon>Krasilnikoviella</taxon>
    </lineage>
</organism>
<sequence>MAHDDGGTRQQAAPDPFAPPHASPASGASAPASTPDAAMPYASSPDASTPYASTSYASTPYASTPYASVPQAPAGGTDGVSIAALVTGVLFLGVVPLVLGIVGLARVRRSGRPGAGLAVAGIVLGALSTVGWVVGVVLLGVAVDVLEDEGVLDDLGTGLSRATATEYGDDPYLDGLYDDCAGGDDTACDDLYWESGAGTAYEEFALSCGGREDRCLVVIGEE</sequence>
<name>A0A1T5IDN0_9MICO</name>
<feature type="region of interest" description="Disordered" evidence="1">
    <location>
        <begin position="1"/>
        <end position="48"/>
    </location>
</feature>
<keyword evidence="5" id="KW-1185">Reference proteome</keyword>
<feature type="compositionally biased region" description="Low complexity" evidence="1">
    <location>
        <begin position="23"/>
        <end position="40"/>
    </location>
</feature>
<feature type="domain" description="DUF4190" evidence="3">
    <location>
        <begin position="81"/>
        <end position="134"/>
    </location>
</feature>
<proteinExistence type="predicted"/>
<evidence type="ECO:0000313" key="5">
    <source>
        <dbReference type="Proteomes" id="UP000189777"/>
    </source>
</evidence>
<dbReference type="Proteomes" id="UP000189777">
    <property type="component" value="Unassembled WGS sequence"/>
</dbReference>